<dbReference type="GeneID" id="6070317"/>
<dbReference type="OrthoDB" id="1110759at2759"/>
<dbReference type="InterPro" id="IPR036388">
    <property type="entry name" value="WH-like_DNA-bd_sf"/>
</dbReference>
<feature type="domain" description="H15" evidence="3">
    <location>
        <begin position="68"/>
        <end position="143"/>
    </location>
</feature>
<dbReference type="AlphaFoldDB" id="B0CSZ8"/>
<proteinExistence type="predicted"/>
<evidence type="ECO:0000256" key="1">
    <source>
        <dbReference type="ARBA" id="ARBA00020833"/>
    </source>
</evidence>
<dbReference type="Proteomes" id="UP000001194">
    <property type="component" value="Unassembled WGS sequence"/>
</dbReference>
<evidence type="ECO:0000259" key="3">
    <source>
        <dbReference type="PROSITE" id="PS51504"/>
    </source>
</evidence>
<dbReference type="GO" id="GO:0000786">
    <property type="term" value="C:nucleosome"/>
    <property type="evidence" value="ECO:0007669"/>
    <property type="project" value="InterPro"/>
</dbReference>
<evidence type="ECO:0000256" key="2">
    <source>
        <dbReference type="SAM" id="MobiDB-lite"/>
    </source>
</evidence>
<dbReference type="GO" id="GO:0003677">
    <property type="term" value="F:DNA binding"/>
    <property type="evidence" value="ECO:0007669"/>
    <property type="project" value="InterPro"/>
</dbReference>
<dbReference type="KEGG" id="lbc:LACBIDRAFT_306200"/>
<dbReference type="SUPFAM" id="SSF46785">
    <property type="entry name" value="Winged helix' DNA-binding domain"/>
    <property type="match status" value="1"/>
</dbReference>
<organism evidence="5">
    <name type="scientific">Laccaria bicolor (strain S238N-H82 / ATCC MYA-4686)</name>
    <name type="common">Bicoloured deceiver</name>
    <name type="synonym">Laccaria laccata var. bicolor</name>
    <dbReference type="NCBI Taxonomy" id="486041"/>
    <lineage>
        <taxon>Eukaryota</taxon>
        <taxon>Fungi</taxon>
        <taxon>Dikarya</taxon>
        <taxon>Basidiomycota</taxon>
        <taxon>Agaricomycotina</taxon>
        <taxon>Agaricomycetes</taxon>
        <taxon>Agaricomycetidae</taxon>
        <taxon>Agaricales</taxon>
        <taxon>Agaricineae</taxon>
        <taxon>Hydnangiaceae</taxon>
        <taxon>Laccaria</taxon>
    </lineage>
</organism>
<dbReference type="Gene3D" id="1.10.10.10">
    <property type="entry name" value="Winged helix-like DNA-binding domain superfamily/Winged helix DNA-binding domain"/>
    <property type="match status" value="1"/>
</dbReference>
<dbReference type="Pfam" id="PF00538">
    <property type="entry name" value="Linker_histone"/>
    <property type="match status" value="1"/>
</dbReference>
<feature type="region of interest" description="Disordered" evidence="2">
    <location>
        <begin position="1"/>
        <end position="67"/>
    </location>
</feature>
<feature type="region of interest" description="Disordered" evidence="2">
    <location>
        <begin position="190"/>
        <end position="214"/>
    </location>
</feature>
<dbReference type="InterPro" id="IPR005818">
    <property type="entry name" value="Histone_H1/H5_H15"/>
</dbReference>
<name>B0CSZ8_LACBS</name>
<dbReference type="STRING" id="486041.B0CSZ8"/>
<feature type="compositionally biased region" description="Low complexity" evidence="2">
    <location>
        <begin position="26"/>
        <end position="56"/>
    </location>
</feature>
<dbReference type="InParanoid" id="B0CSZ8"/>
<dbReference type="GO" id="GO:0006334">
    <property type="term" value="P:nucleosome assembly"/>
    <property type="evidence" value="ECO:0007669"/>
    <property type="project" value="InterPro"/>
</dbReference>
<dbReference type="HOGENOM" id="CLU_052897_3_0_1"/>
<dbReference type="SMART" id="SM00526">
    <property type="entry name" value="H15"/>
    <property type="match status" value="1"/>
</dbReference>
<sequence>MSSSTAQSPKATKPALSSKAKKPATVKKTVTTKKPATAKKPATTKPASKAKVPAKPKATKDVAKATATRPSWKDIIKECIVLRKEDVRQGVSRNTIKKYAEEAYKLEVTGTNLYQLNHAISTGAEKGIFVLPKGPSGKVKLAPSKAGGSKENSKPPSAKVETVKKPVVKATPVVKKAALSTKKTLAGKKTTIASKRGAAKKAVTGNAPTKKGKK</sequence>
<protein>
    <recommendedName>
        <fullName evidence="1">Histone H1</fullName>
    </recommendedName>
</protein>
<feature type="region of interest" description="Disordered" evidence="2">
    <location>
        <begin position="139"/>
        <end position="162"/>
    </location>
</feature>
<reference evidence="4 5" key="1">
    <citation type="journal article" date="2008" name="Nature">
        <title>The genome of Laccaria bicolor provides insights into mycorrhizal symbiosis.</title>
        <authorList>
            <person name="Martin F."/>
            <person name="Aerts A."/>
            <person name="Ahren D."/>
            <person name="Brun A."/>
            <person name="Danchin E.G.J."/>
            <person name="Duchaussoy F."/>
            <person name="Gibon J."/>
            <person name="Kohler A."/>
            <person name="Lindquist E."/>
            <person name="Pereda V."/>
            <person name="Salamov A."/>
            <person name="Shapiro H.J."/>
            <person name="Wuyts J."/>
            <person name="Blaudez D."/>
            <person name="Buee M."/>
            <person name="Brokstein P."/>
            <person name="Canbaeck B."/>
            <person name="Cohen D."/>
            <person name="Courty P.E."/>
            <person name="Coutinho P.M."/>
            <person name="Delaruelle C."/>
            <person name="Detter J.C."/>
            <person name="Deveau A."/>
            <person name="DiFazio S."/>
            <person name="Duplessis S."/>
            <person name="Fraissinet-Tachet L."/>
            <person name="Lucic E."/>
            <person name="Frey-Klett P."/>
            <person name="Fourrey C."/>
            <person name="Feussner I."/>
            <person name="Gay G."/>
            <person name="Grimwood J."/>
            <person name="Hoegger P.J."/>
            <person name="Jain P."/>
            <person name="Kilaru S."/>
            <person name="Labbe J."/>
            <person name="Lin Y.C."/>
            <person name="Legue V."/>
            <person name="Le Tacon F."/>
            <person name="Marmeisse R."/>
            <person name="Melayah D."/>
            <person name="Montanini B."/>
            <person name="Muratet M."/>
            <person name="Nehls U."/>
            <person name="Niculita-Hirzel H."/>
            <person name="Oudot-Le Secq M.P."/>
            <person name="Peter M."/>
            <person name="Quesneville H."/>
            <person name="Rajashekar B."/>
            <person name="Reich M."/>
            <person name="Rouhier N."/>
            <person name="Schmutz J."/>
            <person name="Yin T."/>
            <person name="Chalot M."/>
            <person name="Henrissat B."/>
            <person name="Kuees U."/>
            <person name="Lucas S."/>
            <person name="Van de Peer Y."/>
            <person name="Podila G.K."/>
            <person name="Polle A."/>
            <person name="Pukkila P.J."/>
            <person name="Richardson P.M."/>
            <person name="Rouze P."/>
            <person name="Sanders I.R."/>
            <person name="Stajich J.E."/>
            <person name="Tunlid A."/>
            <person name="Tuskan G."/>
            <person name="Grigoriev I.V."/>
        </authorList>
    </citation>
    <scope>NUCLEOTIDE SEQUENCE [LARGE SCALE GENOMIC DNA]</scope>
    <source>
        <strain evidence="5">S238N-H82 / ATCC MYA-4686</strain>
    </source>
</reference>
<feature type="compositionally biased region" description="Low complexity" evidence="2">
    <location>
        <begin position="8"/>
        <end position="18"/>
    </location>
</feature>
<dbReference type="EMBL" id="DS547092">
    <property type="protein sequence ID" value="EDR14400.1"/>
    <property type="molecule type" value="Genomic_DNA"/>
</dbReference>
<evidence type="ECO:0000313" key="4">
    <source>
        <dbReference type="EMBL" id="EDR14400.1"/>
    </source>
</evidence>
<gene>
    <name evidence="4" type="primary">HON16202</name>
    <name evidence="4" type="ORF">LACBIDRAFT_306200</name>
</gene>
<dbReference type="RefSeq" id="XP_001874959.1">
    <property type="nucleotide sequence ID" value="XM_001874924.1"/>
</dbReference>
<evidence type="ECO:0000313" key="5">
    <source>
        <dbReference type="Proteomes" id="UP000001194"/>
    </source>
</evidence>
<accession>B0CSZ8</accession>
<dbReference type="PROSITE" id="PS51504">
    <property type="entry name" value="H15"/>
    <property type="match status" value="1"/>
</dbReference>
<dbReference type="InterPro" id="IPR036390">
    <property type="entry name" value="WH_DNA-bd_sf"/>
</dbReference>
<keyword evidence="5" id="KW-1185">Reference proteome</keyword>